<dbReference type="InterPro" id="IPR046848">
    <property type="entry name" value="E_motif"/>
</dbReference>
<evidence type="ECO:0000313" key="3">
    <source>
        <dbReference type="EMBL" id="ERM95408.1"/>
    </source>
</evidence>
<feature type="repeat" description="PPR" evidence="2">
    <location>
        <begin position="625"/>
        <end position="660"/>
    </location>
</feature>
<dbReference type="OMA" id="NHLRMET"/>
<dbReference type="FunFam" id="1.25.40.10:FF:000158">
    <property type="entry name" value="pentatricopeptide repeat-containing protein At2g33680"/>
    <property type="match status" value="1"/>
</dbReference>
<sequence>MFYFTNPTKSLLRNTHLLPLQNHHPVCTHSLSSLHENALSLCSLPFHENPKKSSTPTSLHNQATQSREMFDPITHMDTVSANHLLSLYNRQRLHKQSLRLFSLRKSLSQPVHHVTLALALKACCSIGPFGLNIGRLIQSHAIVIGFQSHVTVCNSLLNLYFKMAQPQEAIKMFRAMPQKDLITYNTAIAGFAQNQMEREAIQVLLQMQASEMPSFDSVSFTSSLSACASLSELSLGRQIHALSVIHGHGQEIFVQNALVSMYARCNSITEAKEVFNGIVFKDLVSWNSMISGYHTQGEDNYGNEAIELFAYMVHGHGPKPDHITFASVLSACVGKQKIELGRQCHCQILRTNKEKHVSVCNKLISLYSKSEATLGYVERVFDFMVHRNIVSWTSMISLYKHRALGLFNEMRLQGVSPNQVTFVALIHSISDQGMEELGPQAHGLTVRTGLDQDINVANSLITMYAKFQNMDSSQKVFDGMIDAQEIVPYNAIMAGYAQNELYKEAIEVYFLLASCDNVVELRPNEFTFGSVISSCTGLLSLGLGRRLHCQVAKLGFSSCVFVGSALIDMYAKCGSIEDSERVFSEMDGRSLVTWTVMISGYAQHGECHKALSLLEEMRIATVSPDPVTFLAVLSACGRVGMVDQGLQCFESMALEHGIEPHTMHHSCVVDMLGRAGRLREAEEVVKRQPSIRGWQSLLGACRNHGEVEMGKRAAEALMAMEPKDSATYVLLSNMYAAEGNWEEVAKVRRRMRDGRVRKEVACSWVDAGEKMHGFTTDDMSHPEAREICNVVVALGQEMRHLEDESIEISLVLYYLAWFFHFTNKQGSAWDRGKCVTEEFQDKPIKRIGFLCSWVWWGMVLDLREMRHRQSVRTDKGREKDELFSACEDSEGERAWVFKLIFEAQRNHLFKG</sequence>
<dbReference type="PROSITE" id="PS51375">
    <property type="entry name" value="PPR"/>
    <property type="match status" value="4"/>
</dbReference>
<dbReference type="Pfam" id="PF20431">
    <property type="entry name" value="E_motif"/>
    <property type="match status" value="1"/>
</dbReference>
<dbReference type="AlphaFoldDB" id="W1NIR6"/>
<dbReference type="Proteomes" id="UP000017836">
    <property type="component" value="Unassembled WGS sequence"/>
</dbReference>
<dbReference type="GO" id="GO:0003723">
    <property type="term" value="F:RNA binding"/>
    <property type="evidence" value="ECO:0000318"/>
    <property type="project" value="GO_Central"/>
</dbReference>
<dbReference type="Gramene" id="ERM95408">
    <property type="protein sequence ID" value="ERM95408"/>
    <property type="gene ID" value="AMTR_s00008p00232800"/>
</dbReference>
<keyword evidence="1" id="KW-0677">Repeat</keyword>
<dbReference type="Pfam" id="PF01535">
    <property type="entry name" value="PPR"/>
    <property type="match status" value="6"/>
</dbReference>
<dbReference type="InterPro" id="IPR046960">
    <property type="entry name" value="PPR_At4g14850-like_plant"/>
</dbReference>
<organism evidence="3 4">
    <name type="scientific">Amborella trichopoda</name>
    <dbReference type="NCBI Taxonomy" id="13333"/>
    <lineage>
        <taxon>Eukaryota</taxon>
        <taxon>Viridiplantae</taxon>
        <taxon>Streptophyta</taxon>
        <taxon>Embryophyta</taxon>
        <taxon>Tracheophyta</taxon>
        <taxon>Spermatophyta</taxon>
        <taxon>Magnoliopsida</taxon>
        <taxon>Amborellales</taxon>
        <taxon>Amborellaceae</taxon>
        <taxon>Amborella</taxon>
    </lineage>
</organism>
<dbReference type="InterPro" id="IPR002885">
    <property type="entry name" value="PPR_rpt"/>
</dbReference>
<dbReference type="InterPro" id="IPR011990">
    <property type="entry name" value="TPR-like_helical_dom_sf"/>
</dbReference>
<dbReference type="PANTHER" id="PTHR47926:SF524">
    <property type="entry name" value="(WILD MALAYSIAN BANANA) HYPOTHETICAL PROTEIN"/>
    <property type="match status" value="1"/>
</dbReference>
<dbReference type="NCBIfam" id="TIGR00756">
    <property type="entry name" value="PPR"/>
    <property type="match status" value="3"/>
</dbReference>
<proteinExistence type="predicted"/>
<evidence type="ECO:0000256" key="1">
    <source>
        <dbReference type="ARBA" id="ARBA00022737"/>
    </source>
</evidence>
<evidence type="ECO:0000313" key="4">
    <source>
        <dbReference type="Proteomes" id="UP000017836"/>
    </source>
</evidence>
<dbReference type="Pfam" id="PF13812">
    <property type="entry name" value="PPR_3"/>
    <property type="match status" value="1"/>
</dbReference>
<feature type="repeat" description="PPR" evidence="2">
    <location>
        <begin position="180"/>
        <end position="214"/>
    </location>
</feature>
<dbReference type="HOGENOM" id="CLU_002706_15_6_1"/>
<feature type="repeat" description="PPR" evidence="2">
    <location>
        <begin position="724"/>
        <end position="758"/>
    </location>
</feature>
<dbReference type="GO" id="GO:0009451">
    <property type="term" value="P:RNA modification"/>
    <property type="evidence" value="ECO:0000318"/>
    <property type="project" value="GO_Central"/>
</dbReference>
<dbReference type="PANTHER" id="PTHR47926">
    <property type="entry name" value="PENTATRICOPEPTIDE REPEAT-CONTAINING PROTEIN"/>
    <property type="match status" value="1"/>
</dbReference>
<dbReference type="FunFam" id="1.25.40.10:FF:000073">
    <property type="entry name" value="Pentatricopeptide repeat-containing protein chloroplastic"/>
    <property type="match status" value="1"/>
</dbReference>
<name>W1NIR6_AMBTC</name>
<dbReference type="eggNOG" id="KOG4197">
    <property type="taxonomic scope" value="Eukaryota"/>
</dbReference>
<dbReference type="GO" id="GO:0099402">
    <property type="term" value="P:plant organ development"/>
    <property type="evidence" value="ECO:0007669"/>
    <property type="project" value="UniProtKB-ARBA"/>
</dbReference>
<accession>W1NIR6</accession>
<protein>
    <recommendedName>
        <fullName evidence="5">Pentacotripeptide-repeat region of PRORP domain-containing protein</fullName>
    </recommendedName>
</protein>
<dbReference type="Gene3D" id="1.25.40.10">
    <property type="entry name" value="Tetratricopeptide repeat domain"/>
    <property type="match status" value="6"/>
</dbReference>
<evidence type="ECO:0000256" key="2">
    <source>
        <dbReference type="PROSITE-ProRule" id="PRU00708"/>
    </source>
</evidence>
<dbReference type="EMBL" id="KI397486">
    <property type="protein sequence ID" value="ERM95408.1"/>
    <property type="molecule type" value="Genomic_DNA"/>
</dbReference>
<keyword evidence="4" id="KW-1185">Reference proteome</keyword>
<dbReference type="Pfam" id="PF13041">
    <property type="entry name" value="PPR_2"/>
    <property type="match status" value="1"/>
</dbReference>
<evidence type="ECO:0008006" key="5">
    <source>
        <dbReference type="Google" id="ProtNLM"/>
    </source>
</evidence>
<gene>
    <name evidence="3" type="ORF">AMTR_s00008p00232800</name>
</gene>
<reference evidence="4" key="1">
    <citation type="journal article" date="2013" name="Science">
        <title>The Amborella genome and the evolution of flowering plants.</title>
        <authorList>
            <consortium name="Amborella Genome Project"/>
        </authorList>
    </citation>
    <scope>NUCLEOTIDE SEQUENCE [LARGE SCALE GENOMIC DNA]</scope>
</reference>
<feature type="repeat" description="PPR" evidence="2">
    <location>
        <begin position="590"/>
        <end position="624"/>
    </location>
</feature>